<name>A0ABI7WWK8_FELCA</name>
<dbReference type="GeneTree" id="ENSGT01150000290665"/>
<evidence type="ECO:0000313" key="1">
    <source>
        <dbReference type="Ensembl" id="ENSFCTP00005014647.1"/>
    </source>
</evidence>
<keyword evidence="2" id="KW-1185">Reference proteome</keyword>
<reference evidence="1 2" key="1">
    <citation type="submission" date="2021-02" db="EMBL/GenBank/DDBJ databases">
        <title>Safari Cat Assemblies.</title>
        <authorList>
            <person name="Bredemeyer K.R."/>
            <person name="Murphy W.J."/>
        </authorList>
    </citation>
    <scope>NUCLEOTIDE SEQUENCE [LARGE SCALE GENOMIC DNA]</scope>
</reference>
<reference evidence="1" key="2">
    <citation type="submission" date="2025-08" db="UniProtKB">
        <authorList>
            <consortium name="Ensembl"/>
        </authorList>
    </citation>
    <scope>IDENTIFICATION</scope>
    <source>
        <strain evidence="1">breed Abyssinian</strain>
    </source>
</reference>
<reference evidence="1" key="3">
    <citation type="submission" date="2025-09" db="UniProtKB">
        <authorList>
            <consortium name="Ensembl"/>
        </authorList>
    </citation>
    <scope>IDENTIFICATION</scope>
    <source>
        <strain evidence="1">breed Abyssinian</strain>
    </source>
</reference>
<organism evidence="1 2">
    <name type="scientific">Felis catus</name>
    <name type="common">Cat</name>
    <name type="synonym">Felis silvestris catus</name>
    <dbReference type="NCBI Taxonomy" id="9685"/>
    <lineage>
        <taxon>Eukaryota</taxon>
        <taxon>Metazoa</taxon>
        <taxon>Chordata</taxon>
        <taxon>Craniata</taxon>
        <taxon>Vertebrata</taxon>
        <taxon>Euteleostomi</taxon>
        <taxon>Mammalia</taxon>
        <taxon>Eutheria</taxon>
        <taxon>Laurasiatheria</taxon>
        <taxon>Carnivora</taxon>
        <taxon>Feliformia</taxon>
        <taxon>Felidae</taxon>
        <taxon>Felinae</taxon>
        <taxon>Felis</taxon>
    </lineage>
</organism>
<proteinExistence type="predicted"/>
<dbReference type="Proteomes" id="UP000823872">
    <property type="component" value="Chromosome A2"/>
</dbReference>
<dbReference type="Ensembl" id="ENSFCTT00005022464.1">
    <property type="protein sequence ID" value="ENSFCTP00005014647.1"/>
    <property type="gene ID" value="ENSFCTG00005008084.1"/>
</dbReference>
<sequence>MKRIYLEGLLVLGPSWPRRCRMRVARTVNSQSSMNSHRCDSPVSLLSVFSSMMLMMQSTMARLYSKPPCSGRGQAKRGGCSLQK</sequence>
<protein>
    <submittedName>
        <fullName evidence="1">Uncharacterized protein</fullName>
    </submittedName>
</protein>
<evidence type="ECO:0000313" key="2">
    <source>
        <dbReference type="Proteomes" id="UP000823872"/>
    </source>
</evidence>
<accession>A0ABI7WWK8</accession>